<evidence type="ECO:0000259" key="3">
    <source>
        <dbReference type="PROSITE" id="PS50004"/>
    </source>
</evidence>
<keyword evidence="2" id="KW-1133">Transmembrane helix</keyword>
<feature type="domain" description="C2" evidence="3">
    <location>
        <begin position="243"/>
        <end position="362"/>
    </location>
</feature>
<dbReference type="InterPro" id="IPR000008">
    <property type="entry name" value="C2_dom"/>
</dbReference>
<dbReference type="eggNOG" id="ENOG502QV5U">
    <property type="taxonomic scope" value="Eukaryota"/>
</dbReference>
<dbReference type="InterPro" id="IPR039934">
    <property type="entry name" value="C2CD2/C2CD2L"/>
</dbReference>
<accession>W5MAX7</accession>
<keyword evidence="5" id="KW-1185">Reference proteome</keyword>
<dbReference type="Pfam" id="PF18696">
    <property type="entry name" value="SMP_C2CD2L"/>
    <property type="match status" value="1"/>
</dbReference>
<feature type="region of interest" description="Disordered" evidence="1">
    <location>
        <begin position="537"/>
        <end position="576"/>
    </location>
</feature>
<dbReference type="EMBL" id="AHAT01003144">
    <property type="status" value="NOT_ANNOTATED_CDS"/>
    <property type="molecule type" value="Genomic_DNA"/>
</dbReference>
<feature type="compositionally biased region" description="Basic residues" evidence="1">
    <location>
        <begin position="660"/>
        <end position="669"/>
    </location>
</feature>
<dbReference type="SMART" id="SM00239">
    <property type="entry name" value="C2"/>
    <property type="match status" value="1"/>
</dbReference>
<feature type="region of interest" description="Disordered" evidence="1">
    <location>
        <begin position="420"/>
        <end position="463"/>
    </location>
</feature>
<protein>
    <submittedName>
        <fullName evidence="4">C2 calcium dependent domain containing 2</fullName>
    </submittedName>
</protein>
<evidence type="ECO:0000313" key="5">
    <source>
        <dbReference type="Proteomes" id="UP000018468"/>
    </source>
</evidence>
<reference evidence="5" key="1">
    <citation type="submission" date="2011-12" db="EMBL/GenBank/DDBJ databases">
        <title>The Draft Genome of Lepisosteus oculatus.</title>
        <authorList>
            <consortium name="The Broad Institute Genome Assembly &amp; Analysis Group"/>
            <consortium name="Computational R&amp;D Group"/>
            <consortium name="and Sequencing Platform"/>
            <person name="Di Palma F."/>
            <person name="Alfoldi J."/>
            <person name="Johnson J."/>
            <person name="Berlin A."/>
            <person name="Gnerre S."/>
            <person name="Jaffe D."/>
            <person name="MacCallum I."/>
            <person name="Young S."/>
            <person name="Walker B.J."/>
            <person name="Lander E.S."/>
            <person name="Lindblad-Toh K."/>
        </authorList>
    </citation>
    <scope>NUCLEOTIDE SEQUENCE [LARGE SCALE GENOMIC DNA]</scope>
</reference>
<dbReference type="EMBL" id="AHAT01003145">
    <property type="status" value="NOT_ANNOTATED_CDS"/>
    <property type="molecule type" value="Genomic_DNA"/>
</dbReference>
<dbReference type="GeneTree" id="ENSGT00530000063764"/>
<evidence type="ECO:0000313" key="4">
    <source>
        <dbReference type="Ensembl" id="ENSLOCP00000005536.1"/>
    </source>
</evidence>
<feature type="transmembrane region" description="Helical" evidence="2">
    <location>
        <begin position="16"/>
        <end position="35"/>
    </location>
</feature>
<dbReference type="FunCoup" id="W5MAX7">
    <property type="interactions" value="610"/>
</dbReference>
<dbReference type="PROSITE" id="PS50004">
    <property type="entry name" value="C2"/>
    <property type="match status" value="1"/>
</dbReference>
<dbReference type="SUPFAM" id="SSF49562">
    <property type="entry name" value="C2 domain (Calcium/lipid-binding domain, CaLB)"/>
    <property type="match status" value="1"/>
</dbReference>
<dbReference type="InterPro" id="IPR040885">
    <property type="entry name" value="SMP_C2CD2L"/>
</dbReference>
<dbReference type="STRING" id="7918.ENSLOCP00000005536"/>
<sequence>VLDGVRDRLSPGDLQWLSLLTLFVASLVTVLVYLVQYGRGALRARAPAEERAGCSAEADRLLRWALALVTWPLLLRGSAFNPARDEASFMIQGPLHLTFEEDGLQSSELAVGHVSSYKKSGEHQSVHCELLGDSLQFALGVAKRTAPPSDPQNYSVNISPLRLQLELQVREVAGSLRVTWALSHLEDWDLQVTPSSRQVAEANDVSVAALRSRVREILCAARPLVLVSSRPAQGKVAQEVQNKGAVTQVTSPPKPPRAHDWKLLVKNIKATCEMENSAAAGSINPYFVLQLDDPPQKLSSSVLKSTSSPSWEQPFIFELSGRSRELKMQLLDDGKPQETSSLGQVSVPFYLFEKHPNGQHTFALKTQDRVTGSLSVEFTYLEPNEVRTWQAPTPAPTKKVEMDRTVMPCGTVVTTITAVKSKPGRSPSSVLNSESPTKGPSKVRLSERRVSEQPSLSGATVSKALSSSDTELLVLNGTDPVAEAAIRQLHDSAKQKLKSPVKKSTIIISGVAKAPLSPDDELALMAGYAAAMDASMTPGPRAEAPPAPVPAPAGGAVEKAQPDPQEGPSGTPLLRDWEGELAEDPDEEKMSKISVCVSEPGGTKKGKGGFLHKSAKLFFRRRQQRKAPGMSQSHNDLVYLEHPVAMDKERGTLGRLLNKKLLPKARSKSRANGAAVDPQA</sequence>
<evidence type="ECO:0000256" key="2">
    <source>
        <dbReference type="SAM" id="Phobius"/>
    </source>
</evidence>
<dbReference type="AlphaFoldDB" id="W5MAX7"/>
<dbReference type="PANTHER" id="PTHR21119:SF7">
    <property type="entry name" value="C2 DOMAIN-CONTAINING PROTEIN 2"/>
    <property type="match status" value="1"/>
</dbReference>
<evidence type="ECO:0000256" key="1">
    <source>
        <dbReference type="SAM" id="MobiDB-lite"/>
    </source>
</evidence>
<reference evidence="4" key="3">
    <citation type="submission" date="2025-09" db="UniProtKB">
        <authorList>
            <consortium name="Ensembl"/>
        </authorList>
    </citation>
    <scope>IDENTIFICATION</scope>
</reference>
<dbReference type="Pfam" id="PF00168">
    <property type="entry name" value="C2"/>
    <property type="match status" value="1"/>
</dbReference>
<keyword evidence="2" id="KW-0472">Membrane</keyword>
<name>W5MAX7_LEPOC</name>
<keyword evidence="2" id="KW-0812">Transmembrane</keyword>
<feature type="compositionally biased region" description="Polar residues" evidence="1">
    <location>
        <begin position="452"/>
        <end position="463"/>
    </location>
</feature>
<dbReference type="Ensembl" id="ENSLOCT00000005544.1">
    <property type="protein sequence ID" value="ENSLOCP00000005536.1"/>
    <property type="gene ID" value="ENSLOCG00000004620.1"/>
</dbReference>
<dbReference type="InterPro" id="IPR035892">
    <property type="entry name" value="C2_domain_sf"/>
</dbReference>
<dbReference type="Proteomes" id="UP000018468">
    <property type="component" value="Linkage group LG3"/>
</dbReference>
<feature type="compositionally biased region" description="Polar residues" evidence="1">
    <location>
        <begin position="426"/>
        <end position="438"/>
    </location>
</feature>
<reference evidence="4" key="2">
    <citation type="submission" date="2025-08" db="UniProtKB">
        <authorList>
            <consortium name="Ensembl"/>
        </authorList>
    </citation>
    <scope>IDENTIFICATION</scope>
</reference>
<proteinExistence type="predicted"/>
<organism evidence="4 5">
    <name type="scientific">Lepisosteus oculatus</name>
    <name type="common">Spotted gar</name>
    <dbReference type="NCBI Taxonomy" id="7918"/>
    <lineage>
        <taxon>Eukaryota</taxon>
        <taxon>Metazoa</taxon>
        <taxon>Chordata</taxon>
        <taxon>Craniata</taxon>
        <taxon>Vertebrata</taxon>
        <taxon>Euteleostomi</taxon>
        <taxon>Actinopterygii</taxon>
        <taxon>Neopterygii</taxon>
        <taxon>Holostei</taxon>
        <taxon>Semionotiformes</taxon>
        <taxon>Lepisosteidae</taxon>
        <taxon>Lepisosteus</taxon>
    </lineage>
</organism>
<feature type="region of interest" description="Disordered" evidence="1">
    <location>
        <begin position="660"/>
        <end position="680"/>
    </location>
</feature>
<dbReference type="Gene3D" id="2.60.40.150">
    <property type="entry name" value="C2 domain"/>
    <property type="match status" value="1"/>
</dbReference>
<dbReference type="PANTHER" id="PTHR21119">
    <property type="entry name" value="C2 DOMAIN-CONTAINING PROTEIN"/>
    <property type="match status" value="1"/>
</dbReference>
<dbReference type="Bgee" id="ENSLOCG00000004620">
    <property type="expression patterns" value="Expressed in intestine and 13 other cell types or tissues"/>
</dbReference>
<dbReference type="OMA" id="QEKVVTC"/>
<dbReference type="InParanoid" id="W5MAX7"/>